<dbReference type="STRING" id="1384459.GL4_3326"/>
<dbReference type="OrthoDB" id="9927716at2"/>
<protein>
    <submittedName>
        <fullName evidence="3">Uncharacterized protein</fullName>
    </submittedName>
</protein>
<dbReference type="KEGG" id="mcg:GL4_3326"/>
<feature type="compositionally biased region" description="Basic and acidic residues" evidence="1">
    <location>
        <begin position="84"/>
        <end position="95"/>
    </location>
</feature>
<dbReference type="AlphaFoldDB" id="A0A0A8K752"/>
<evidence type="ECO:0000256" key="1">
    <source>
        <dbReference type="SAM" id="MobiDB-lite"/>
    </source>
</evidence>
<evidence type="ECO:0000313" key="4">
    <source>
        <dbReference type="Proteomes" id="UP000031643"/>
    </source>
</evidence>
<evidence type="ECO:0000256" key="2">
    <source>
        <dbReference type="SAM" id="SignalP"/>
    </source>
</evidence>
<proteinExistence type="predicted"/>
<dbReference type="EMBL" id="AP014648">
    <property type="protein sequence ID" value="BAQ18750.1"/>
    <property type="molecule type" value="Genomic_DNA"/>
</dbReference>
<evidence type="ECO:0000313" key="3">
    <source>
        <dbReference type="EMBL" id="BAQ18750.1"/>
    </source>
</evidence>
<keyword evidence="2" id="KW-0732">Signal</keyword>
<sequence length="159" mass="17327">MLKFPVKALAAALLICVSTASAGAIESETTSRMQPSSAPRLDPAHLDQERASRAVRENRGQRHSLSNIRTSPRRARPGPNPRLAHADLPDGERSRVAASPHATDPGAPREAMTRSATRDLRAPSPPSPQRAEPNLAPRMDIADDTRRGRATFKDWLFGR</sequence>
<feature type="signal peptide" evidence="2">
    <location>
        <begin position="1"/>
        <end position="22"/>
    </location>
</feature>
<gene>
    <name evidence="3" type="ORF">GL4_3326</name>
</gene>
<feature type="compositionally biased region" description="Basic and acidic residues" evidence="1">
    <location>
        <begin position="42"/>
        <end position="60"/>
    </location>
</feature>
<feature type="chain" id="PRO_5002055713" evidence="2">
    <location>
        <begin position="23"/>
        <end position="159"/>
    </location>
</feature>
<dbReference type="Proteomes" id="UP000031643">
    <property type="component" value="Chromosome"/>
</dbReference>
<dbReference type="RefSeq" id="WP_045369017.1">
    <property type="nucleotide sequence ID" value="NZ_AP014648.1"/>
</dbReference>
<name>A0A0A8K752_9HYPH</name>
<keyword evidence="4" id="KW-1185">Reference proteome</keyword>
<feature type="compositionally biased region" description="Polar residues" evidence="1">
    <location>
        <begin position="27"/>
        <end position="37"/>
    </location>
</feature>
<dbReference type="HOGENOM" id="CLU_1658743_0_0_5"/>
<reference evidence="3 4" key="1">
    <citation type="submission" date="2014-09" db="EMBL/GenBank/DDBJ databases">
        <title>Genome sequencing of Methyloceanibacter caenitepidi Gela4.</title>
        <authorList>
            <person name="Takeuchi M."/>
            <person name="Susumu S."/>
            <person name="Kamagata Y."/>
            <person name="Oshima K."/>
            <person name="Hattori M."/>
            <person name="Iwasaki W."/>
        </authorList>
    </citation>
    <scope>NUCLEOTIDE SEQUENCE [LARGE SCALE GENOMIC DNA]</scope>
    <source>
        <strain evidence="3 4">Gela4</strain>
    </source>
</reference>
<accession>A0A0A8K752</accession>
<feature type="region of interest" description="Disordered" evidence="1">
    <location>
        <begin position="26"/>
        <end position="147"/>
    </location>
</feature>
<organism evidence="3 4">
    <name type="scientific">Methyloceanibacter caenitepidi</name>
    <dbReference type="NCBI Taxonomy" id="1384459"/>
    <lineage>
        <taxon>Bacteria</taxon>
        <taxon>Pseudomonadati</taxon>
        <taxon>Pseudomonadota</taxon>
        <taxon>Alphaproteobacteria</taxon>
        <taxon>Hyphomicrobiales</taxon>
        <taxon>Hyphomicrobiaceae</taxon>
        <taxon>Methyloceanibacter</taxon>
    </lineage>
</organism>